<evidence type="ECO:0000256" key="4">
    <source>
        <dbReference type="ARBA" id="ARBA00022722"/>
    </source>
</evidence>
<keyword evidence="2 11" id="KW-0690">Ribosome biogenesis</keyword>
<comment type="similarity">
    <text evidence="11">Belongs to the ribonuclease M5 family.</text>
</comment>
<dbReference type="EMBL" id="CP029684">
    <property type="protein sequence ID" value="QAS69375.1"/>
    <property type="molecule type" value="Genomic_DNA"/>
</dbReference>
<evidence type="ECO:0000313" key="17">
    <source>
        <dbReference type="Proteomes" id="UP001167919"/>
    </source>
</evidence>
<dbReference type="Proteomes" id="UP001167919">
    <property type="component" value="Unassembled WGS sequence"/>
</dbReference>
<evidence type="ECO:0000256" key="6">
    <source>
        <dbReference type="ARBA" id="ARBA00022730"/>
    </source>
</evidence>
<evidence type="ECO:0000313" key="14">
    <source>
        <dbReference type="EMBL" id="MDN6900609.1"/>
    </source>
</evidence>
<reference evidence="14" key="2">
    <citation type="submission" date="2019-01" db="EMBL/GenBank/DDBJ databases">
        <title>Oenococcus sicerae UCMA17102.</title>
        <authorList>
            <person name="Cousin F.J."/>
            <person name="Le Guellec R."/>
            <person name="Cretenet M."/>
        </authorList>
    </citation>
    <scope>NUCLEOTIDE SEQUENCE</scope>
    <source>
        <strain evidence="14">UCMA17102</strain>
    </source>
</reference>
<evidence type="ECO:0000256" key="11">
    <source>
        <dbReference type="HAMAP-Rule" id="MF_01469"/>
    </source>
</evidence>
<comment type="catalytic activity">
    <reaction evidence="11">
        <text>Endonucleolytic cleavage of RNA, removing 21 and 42 nucleotides, respectively, from the 5'- and 3'-termini of a 5S-rRNA precursor.</text>
        <dbReference type="EC" id="3.1.26.8"/>
    </reaction>
</comment>
<evidence type="ECO:0000313" key="16">
    <source>
        <dbReference type="Proteomes" id="UP000286907"/>
    </source>
</evidence>
<dbReference type="InterPro" id="IPR006171">
    <property type="entry name" value="TOPRIM_dom"/>
</dbReference>
<evidence type="ECO:0000256" key="12">
    <source>
        <dbReference type="NCBIfam" id="TIGR00334"/>
    </source>
</evidence>
<dbReference type="Gene3D" id="3.40.1360.10">
    <property type="match status" value="1"/>
</dbReference>
<comment type="subcellular location">
    <subcellularLocation>
        <location evidence="11">Cytoplasm</location>
    </subcellularLocation>
</comment>
<accession>A0AAJ1VP96</accession>
<comment type="function">
    <text evidence="11">Required for correct processing of both the 5' and 3' ends of 5S rRNA precursor. Cleaves both sides of a double-stranded region yielding mature 5S rRNA in one step.</text>
</comment>
<dbReference type="PROSITE" id="PS50880">
    <property type="entry name" value="TOPRIM"/>
    <property type="match status" value="1"/>
</dbReference>
<evidence type="ECO:0000256" key="9">
    <source>
        <dbReference type="ARBA" id="ARBA00022842"/>
    </source>
</evidence>
<dbReference type="RefSeq" id="WP_128685431.1">
    <property type="nucleotide sequence ID" value="NZ_CP029684.2"/>
</dbReference>
<dbReference type="PANTHER" id="PTHR39156">
    <property type="entry name" value="RIBONUCLEASE M5"/>
    <property type="match status" value="1"/>
</dbReference>
<keyword evidence="8 11" id="KW-0378">Hydrolase</keyword>
<dbReference type="AlphaFoldDB" id="A0AAJ1VP96"/>
<dbReference type="NCBIfam" id="TIGR00334">
    <property type="entry name" value="5S_RNA_mat_M5"/>
    <property type="match status" value="1"/>
</dbReference>
<proteinExistence type="inferred from homology"/>
<dbReference type="Proteomes" id="UP000286907">
    <property type="component" value="Chromosome"/>
</dbReference>
<dbReference type="Pfam" id="PF13331">
    <property type="entry name" value="DUF4093"/>
    <property type="match status" value="1"/>
</dbReference>
<dbReference type="GO" id="GO:0046872">
    <property type="term" value="F:metal ion binding"/>
    <property type="evidence" value="ECO:0007669"/>
    <property type="project" value="UniProtKB-KW"/>
</dbReference>
<dbReference type="GO" id="GO:0043822">
    <property type="term" value="F:ribonuclease M5 activity"/>
    <property type="evidence" value="ECO:0007669"/>
    <property type="project" value="UniProtKB-UniRule"/>
</dbReference>
<dbReference type="GO" id="GO:0005737">
    <property type="term" value="C:cytoplasm"/>
    <property type="evidence" value="ECO:0007669"/>
    <property type="project" value="UniProtKB-SubCell"/>
</dbReference>
<keyword evidence="9" id="KW-0460">Magnesium</keyword>
<dbReference type="GO" id="GO:0006364">
    <property type="term" value="P:rRNA processing"/>
    <property type="evidence" value="ECO:0007669"/>
    <property type="project" value="UniProtKB-UniRule"/>
</dbReference>
<dbReference type="EMBL" id="SDWY01000003">
    <property type="protein sequence ID" value="MDN6900609.1"/>
    <property type="molecule type" value="Genomic_DNA"/>
</dbReference>
<dbReference type="SMART" id="SM00493">
    <property type="entry name" value="TOPRIM"/>
    <property type="match status" value="1"/>
</dbReference>
<dbReference type="SUPFAM" id="SSF110455">
    <property type="entry name" value="Toprim domain"/>
    <property type="match status" value="1"/>
</dbReference>
<evidence type="ECO:0000313" key="15">
    <source>
        <dbReference type="EMBL" id="QAS69375.1"/>
    </source>
</evidence>
<protein>
    <recommendedName>
        <fullName evidence="11 12">Ribonuclease M5</fullName>
        <ecNumber evidence="11 12">3.1.26.8</ecNumber>
    </recommendedName>
    <alternativeName>
        <fullName evidence="11">RNase M5</fullName>
    </alternativeName>
    <alternativeName>
        <fullName evidence="11">Ribosomal RNA terminal maturase M5</fullName>
    </alternativeName>
</protein>
<dbReference type="InterPro" id="IPR034141">
    <property type="entry name" value="TOPRIM_RNase_M5-like"/>
</dbReference>
<name>A0AAJ1VP96_9LACO</name>
<keyword evidence="10 11" id="KW-0694">RNA-binding</keyword>
<keyword evidence="6 11" id="KW-0699">rRNA-binding</keyword>
<evidence type="ECO:0000256" key="1">
    <source>
        <dbReference type="ARBA" id="ARBA00022490"/>
    </source>
</evidence>
<keyword evidence="3 11" id="KW-0698">rRNA processing</keyword>
<keyword evidence="16" id="KW-1185">Reference proteome</keyword>
<evidence type="ECO:0000259" key="13">
    <source>
        <dbReference type="PROSITE" id="PS50880"/>
    </source>
</evidence>
<evidence type="ECO:0000256" key="8">
    <source>
        <dbReference type="ARBA" id="ARBA00022801"/>
    </source>
</evidence>
<keyword evidence="4 11" id="KW-0540">Nuclease</keyword>
<keyword evidence="1 11" id="KW-0963">Cytoplasm</keyword>
<organism evidence="14 17">
    <name type="scientific">Oenococcus sicerae</name>
    <dbReference type="NCBI Taxonomy" id="2203724"/>
    <lineage>
        <taxon>Bacteria</taxon>
        <taxon>Bacillati</taxon>
        <taxon>Bacillota</taxon>
        <taxon>Bacilli</taxon>
        <taxon>Lactobacillales</taxon>
        <taxon>Lactobacillaceae</taxon>
        <taxon>Oenococcus</taxon>
    </lineage>
</organism>
<evidence type="ECO:0000256" key="3">
    <source>
        <dbReference type="ARBA" id="ARBA00022552"/>
    </source>
</evidence>
<dbReference type="InterPro" id="IPR025156">
    <property type="entry name" value="RNase_M5_C"/>
</dbReference>
<dbReference type="GO" id="GO:0019843">
    <property type="term" value="F:rRNA binding"/>
    <property type="evidence" value="ECO:0007669"/>
    <property type="project" value="UniProtKB-KW"/>
</dbReference>
<dbReference type="HAMAP" id="MF_01469">
    <property type="entry name" value="RNase_M5"/>
    <property type="match status" value="1"/>
</dbReference>
<reference evidence="15" key="3">
    <citation type="submission" date="2020-01" db="EMBL/GenBank/DDBJ databases">
        <authorList>
            <person name="Cousin F.J."/>
            <person name="Le Guellec R."/>
            <person name="Cretenet M."/>
        </authorList>
    </citation>
    <scope>NUCLEOTIDE SEQUENCE</scope>
    <source>
        <strain evidence="15">UCMA 15228</strain>
    </source>
</reference>
<dbReference type="InterPro" id="IPR004466">
    <property type="entry name" value="RNase_M5"/>
</dbReference>
<evidence type="ECO:0000256" key="10">
    <source>
        <dbReference type="ARBA" id="ARBA00022884"/>
    </source>
</evidence>
<dbReference type="EC" id="3.1.26.8" evidence="11 12"/>
<gene>
    <name evidence="11 14" type="primary">rnmV</name>
    <name evidence="15" type="ORF">DLJ48_01975</name>
    <name evidence="14" type="ORF">EVC35_06280</name>
</gene>
<dbReference type="CDD" id="cd01027">
    <property type="entry name" value="TOPRIM_RNase_M5_like"/>
    <property type="match status" value="1"/>
</dbReference>
<dbReference type="Pfam" id="PF01751">
    <property type="entry name" value="Toprim"/>
    <property type="match status" value="1"/>
</dbReference>
<keyword evidence="5" id="KW-0479">Metal-binding</keyword>
<sequence>MAEKLSQVIFVVEGKDDTARLRVAFGEFVQTIETGGSKISSAVLDLIAKAEEKHDIILLTDPDFQGERIRKIVLKRVPNVKQIFLNKADGRPHHKGSLGVEHADPDLLRQLLGKFVKENASTSDIMREDLSRLGLIDAQGSAVLREKLAKKCHLGQVNGKQLLKRLRLFGITKKELKEAMKDID</sequence>
<evidence type="ECO:0000256" key="7">
    <source>
        <dbReference type="ARBA" id="ARBA00022759"/>
    </source>
</evidence>
<feature type="domain" description="Toprim" evidence="13">
    <location>
        <begin position="7"/>
        <end position="92"/>
    </location>
</feature>
<reference evidence="15 16" key="1">
    <citation type="journal article" date="2019" name="Syst. Appl. Microbiol.">
        <title>Oenococcus sicerae sp. nov., isolated from French cider.</title>
        <authorList>
            <person name="Cousin F.J."/>
            <person name="Le Guellec R."/>
            <person name="Chagnot C."/>
            <person name="Goux D."/>
            <person name="Dalmasso M."/>
            <person name="Laplace J.M."/>
            <person name="Cretenet M."/>
        </authorList>
    </citation>
    <scope>NUCLEOTIDE SEQUENCE [LARGE SCALE GENOMIC DNA]</scope>
    <source>
        <strain evidence="15 16">UCMA 15228</strain>
    </source>
</reference>
<dbReference type="PANTHER" id="PTHR39156:SF2">
    <property type="entry name" value="DNA PRIMASE (BACTERIAL TYPE) AND SMALL PRIMASE-LIKE PROTEINS"/>
    <property type="match status" value="1"/>
</dbReference>
<keyword evidence="7 11" id="KW-0255">Endonuclease</keyword>
<evidence type="ECO:0000256" key="5">
    <source>
        <dbReference type="ARBA" id="ARBA00022723"/>
    </source>
</evidence>
<evidence type="ECO:0000256" key="2">
    <source>
        <dbReference type="ARBA" id="ARBA00022517"/>
    </source>
</evidence>